<dbReference type="GO" id="GO:0045892">
    <property type="term" value="P:negative regulation of DNA-templated transcription"/>
    <property type="evidence" value="ECO:0007669"/>
    <property type="project" value="TreeGrafter"/>
</dbReference>
<feature type="compositionally biased region" description="Low complexity" evidence="8">
    <location>
        <begin position="727"/>
        <end position="748"/>
    </location>
</feature>
<dbReference type="Gene3D" id="1.10.150.50">
    <property type="entry name" value="Transcription Factor, Ets-1"/>
    <property type="match status" value="1"/>
</dbReference>
<feature type="compositionally biased region" description="Pro residues" evidence="8">
    <location>
        <begin position="365"/>
        <end position="375"/>
    </location>
</feature>
<dbReference type="SMART" id="SM00454">
    <property type="entry name" value="SAM"/>
    <property type="match status" value="1"/>
</dbReference>
<dbReference type="InterPro" id="IPR013761">
    <property type="entry name" value="SAM/pointed_sf"/>
</dbReference>
<keyword evidence="11" id="KW-1185">Reference proteome</keyword>
<feature type="compositionally biased region" description="Pro residues" evidence="8">
    <location>
        <begin position="440"/>
        <end position="450"/>
    </location>
</feature>
<dbReference type="CDD" id="cd09577">
    <property type="entry name" value="SAM_Ph1_2_3"/>
    <property type="match status" value="1"/>
</dbReference>
<organism evidence="11 12">
    <name type="scientific">Acanthaster planci</name>
    <name type="common">Crown-of-thorns starfish</name>
    <dbReference type="NCBI Taxonomy" id="133434"/>
    <lineage>
        <taxon>Eukaryota</taxon>
        <taxon>Metazoa</taxon>
        <taxon>Echinodermata</taxon>
        <taxon>Eleutherozoa</taxon>
        <taxon>Asterozoa</taxon>
        <taxon>Asteroidea</taxon>
        <taxon>Valvatacea</taxon>
        <taxon>Valvatida</taxon>
        <taxon>Acanthasteridae</taxon>
        <taxon>Acanthaster</taxon>
    </lineage>
</organism>
<comment type="subcellular location">
    <subcellularLocation>
        <location evidence="1">Nucleus</location>
    </subcellularLocation>
</comment>
<dbReference type="GO" id="GO:0008270">
    <property type="term" value="F:zinc ion binding"/>
    <property type="evidence" value="ECO:0007669"/>
    <property type="project" value="UniProtKB-KW"/>
</dbReference>
<reference evidence="12 13" key="1">
    <citation type="submission" date="2025-04" db="UniProtKB">
        <authorList>
            <consortium name="RefSeq"/>
        </authorList>
    </citation>
    <scope>IDENTIFICATION</scope>
</reference>
<feature type="region of interest" description="Disordered" evidence="8">
    <location>
        <begin position="1"/>
        <end position="127"/>
    </location>
</feature>
<keyword evidence="4" id="KW-0862">Zinc</keyword>
<feature type="compositionally biased region" description="Pro residues" evidence="8">
    <location>
        <begin position="43"/>
        <end position="67"/>
    </location>
</feature>
<keyword evidence="6" id="KW-0539">Nucleus</keyword>
<keyword evidence="3 7" id="KW-0863">Zinc-finger</keyword>
<evidence type="ECO:0000256" key="1">
    <source>
        <dbReference type="ARBA" id="ARBA00004123"/>
    </source>
</evidence>
<dbReference type="GO" id="GO:0003677">
    <property type="term" value="F:DNA binding"/>
    <property type="evidence" value="ECO:0007669"/>
    <property type="project" value="UniProtKB-KW"/>
</dbReference>
<dbReference type="RefSeq" id="XP_022110215.1">
    <property type="nucleotide sequence ID" value="XM_022254523.1"/>
</dbReference>
<feature type="region of interest" description="Disordered" evidence="8">
    <location>
        <begin position="529"/>
        <end position="590"/>
    </location>
</feature>
<evidence type="ECO:0000256" key="5">
    <source>
        <dbReference type="ARBA" id="ARBA00023125"/>
    </source>
</evidence>
<evidence type="ECO:0000259" key="9">
    <source>
        <dbReference type="PROSITE" id="PS50105"/>
    </source>
</evidence>
<evidence type="ECO:0000256" key="6">
    <source>
        <dbReference type="ARBA" id="ARBA00023242"/>
    </source>
</evidence>
<dbReference type="GO" id="GO:0003682">
    <property type="term" value="F:chromatin binding"/>
    <property type="evidence" value="ECO:0007669"/>
    <property type="project" value="TreeGrafter"/>
</dbReference>
<feature type="compositionally biased region" description="Low complexity" evidence="8">
    <location>
        <begin position="74"/>
        <end position="87"/>
    </location>
</feature>
<dbReference type="AlphaFoldDB" id="A0A8B7ZXS4"/>
<dbReference type="SUPFAM" id="SSF47769">
    <property type="entry name" value="SAM/Pointed domain"/>
    <property type="match status" value="1"/>
</dbReference>
<dbReference type="Pfam" id="PF21319">
    <property type="entry name" value="zf-FCS_1"/>
    <property type="match status" value="1"/>
</dbReference>
<evidence type="ECO:0000256" key="7">
    <source>
        <dbReference type="PROSITE-ProRule" id="PRU00367"/>
    </source>
</evidence>
<name>A0A8B7ZXS4_ACAPL</name>
<evidence type="ECO:0000256" key="4">
    <source>
        <dbReference type="ARBA" id="ARBA00022833"/>
    </source>
</evidence>
<evidence type="ECO:0000313" key="11">
    <source>
        <dbReference type="Proteomes" id="UP000694845"/>
    </source>
</evidence>
<dbReference type="Gene3D" id="3.30.60.160">
    <property type="match status" value="1"/>
</dbReference>
<feature type="region of interest" description="Disordered" evidence="8">
    <location>
        <begin position="459"/>
        <end position="478"/>
    </location>
</feature>
<feature type="domain" description="FCS-type" evidence="10">
    <location>
        <begin position="587"/>
        <end position="621"/>
    </location>
</feature>
<sequence>MSNQQSSPRPQATTMATTSTTSATTPPSNPPLLVEQSKHPMTSPSPSPSSVPILPPAVPPPAVPPPAHQRLTVPSPSSSNASSGHSPTAGLGPPVLSPSLHQHPSLYPSGSSPVSATPVPMTVTSPIGKHGGSLGALTASVNALQRPTSTSGHYLVQHSPKSPPSTALVSGIPTGIRLLRPPLKSPSGARSDQAIISTTQTPIFNRSHHLPTTATLTSPSGTTTMVRVTPSMQQAIHHSQQRPLIIQPGMMSNLGLITTADGPLIRGVTPTCSIVNPTMINPYNVGQSKLHSALTGFGDGHPPRIHVPPSPHGPLSLVAQVQPQGKGTFTLHPQKTIATSNLPLHAQMRTIAPAKSPTSHVPLQPKRPPPYPSGPSNPLSQHPLSPGASDAVRHSNPKVKPPSSAPKPGPQVRPIKPVQQQAQTSGVKVVKPVQREKKSPPAPVPVPPLVIPTAPVRPDVTSTVQPQLPQPPATQPEIVNPQPRAEVVGVTEGVARVERQVPKAVVKPQVLTHIIDGFIIEESKEPFSSWKQTGSTSLPGTRIPPSSLWTDDYPQLDSRLQRSRNNQDERQEGSQAQKRPAPSEGRDDADRTPLRCEFCGKVDRPHKFKRSKRFCSLSCSKRYNVGCSKRLGLFAPQRENSERLKHKLKLQTKAKPLKGSRGKHGRLSFNVDRPWCHLLNAKSFHPFTQTERVYGQDPPPGTSGSASLPPGGNPSSATTASQDRDSNSSSLGPSEGSSSMESSLTLSPAPNSDAEDTTPPVSDDAFDDLAGLGGDPAKWSVQDVYDFIRDLPGCSDYADEFLRQEIDGQALMLLKEDHLMTAMNMKLGPALKIISRIYSLKEKL</sequence>
<feature type="compositionally biased region" description="Low complexity" evidence="8">
    <location>
        <begin position="12"/>
        <end position="26"/>
    </location>
</feature>
<dbReference type="GO" id="GO:0042393">
    <property type="term" value="F:histone binding"/>
    <property type="evidence" value="ECO:0007669"/>
    <property type="project" value="TreeGrafter"/>
</dbReference>
<dbReference type="InterPro" id="IPR050548">
    <property type="entry name" value="PcG_chromatin_remod_factors"/>
</dbReference>
<accession>A0A8B7ZXS4</accession>
<protein>
    <submittedName>
        <fullName evidence="12">Polyhomeotic-like protein 2 isoform X1</fullName>
    </submittedName>
    <submittedName>
        <fullName evidence="13">Polyhomeotic-like protein 2 isoform X2</fullName>
    </submittedName>
</protein>
<dbReference type="RefSeq" id="XP_022110214.1">
    <property type="nucleotide sequence ID" value="XM_022254522.1"/>
</dbReference>
<dbReference type="KEGG" id="aplc:110989853"/>
<feature type="compositionally biased region" description="Polar residues" evidence="8">
    <location>
        <begin position="529"/>
        <end position="539"/>
    </location>
</feature>
<keyword evidence="5" id="KW-0238">DNA-binding</keyword>
<dbReference type="GO" id="GO:0035102">
    <property type="term" value="C:PRC1 complex"/>
    <property type="evidence" value="ECO:0007669"/>
    <property type="project" value="TreeGrafter"/>
</dbReference>
<evidence type="ECO:0000259" key="10">
    <source>
        <dbReference type="PROSITE" id="PS51024"/>
    </source>
</evidence>
<dbReference type="Pfam" id="PF00536">
    <property type="entry name" value="SAM_1"/>
    <property type="match status" value="1"/>
</dbReference>
<proteinExistence type="predicted"/>
<evidence type="ECO:0000256" key="8">
    <source>
        <dbReference type="SAM" id="MobiDB-lite"/>
    </source>
</evidence>
<gene>
    <name evidence="12 13" type="primary">LOC110989853</name>
</gene>
<dbReference type="InterPro" id="IPR038603">
    <property type="entry name" value="Znf_FCS_sf"/>
</dbReference>
<keyword evidence="2" id="KW-0479">Metal-binding</keyword>
<dbReference type="GeneID" id="110989853"/>
<evidence type="ECO:0000256" key="2">
    <source>
        <dbReference type="ARBA" id="ARBA00022723"/>
    </source>
</evidence>
<dbReference type="OrthoDB" id="2390104at2759"/>
<feature type="compositionally biased region" description="Polar residues" evidence="8">
    <location>
        <begin position="1"/>
        <end position="11"/>
    </location>
</feature>
<dbReference type="PROSITE" id="PS50105">
    <property type="entry name" value="SAM_DOMAIN"/>
    <property type="match status" value="1"/>
</dbReference>
<evidence type="ECO:0000256" key="3">
    <source>
        <dbReference type="ARBA" id="ARBA00022771"/>
    </source>
</evidence>
<feature type="region of interest" description="Disordered" evidence="8">
    <location>
        <begin position="691"/>
        <end position="769"/>
    </location>
</feature>
<evidence type="ECO:0000313" key="12">
    <source>
        <dbReference type="RefSeq" id="XP_022110214.1"/>
    </source>
</evidence>
<feature type="domain" description="SAM" evidence="9">
    <location>
        <begin position="779"/>
        <end position="843"/>
    </location>
</feature>
<dbReference type="PANTHER" id="PTHR12247">
    <property type="entry name" value="POLYCOMB GROUP PROTEIN"/>
    <property type="match status" value="1"/>
</dbReference>
<feature type="compositionally biased region" description="Pro residues" evidence="8">
    <location>
        <begin position="399"/>
        <end position="411"/>
    </location>
</feature>
<dbReference type="InterPro" id="IPR001660">
    <property type="entry name" value="SAM"/>
</dbReference>
<feature type="region of interest" description="Disordered" evidence="8">
    <location>
        <begin position="354"/>
        <end position="450"/>
    </location>
</feature>
<dbReference type="Proteomes" id="UP000694845">
    <property type="component" value="Unplaced"/>
</dbReference>
<dbReference type="PANTHER" id="PTHR12247:SF138">
    <property type="entry name" value="POLYHOMEOTIC DISTAL, ISOFORM A-RELATED"/>
    <property type="match status" value="1"/>
</dbReference>
<evidence type="ECO:0000313" key="13">
    <source>
        <dbReference type="RefSeq" id="XP_022110215.1"/>
    </source>
</evidence>
<dbReference type="InterPro" id="IPR012313">
    <property type="entry name" value="Znf_FCS"/>
</dbReference>
<dbReference type="PROSITE" id="PS51024">
    <property type="entry name" value="ZF_FCS"/>
    <property type="match status" value="1"/>
</dbReference>